<gene>
    <name evidence="2" type="ORF">SAMN04487775_104177</name>
</gene>
<keyword evidence="3" id="KW-1185">Reference proteome</keyword>
<dbReference type="EMBL" id="FORI01000004">
    <property type="protein sequence ID" value="SFI69575.1"/>
    <property type="molecule type" value="Genomic_DNA"/>
</dbReference>
<dbReference type="SUPFAM" id="SSF46565">
    <property type="entry name" value="Chaperone J-domain"/>
    <property type="match status" value="1"/>
</dbReference>
<feature type="compositionally biased region" description="Polar residues" evidence="1">
    <location>
        <begin position="46"/>
        <end position="55"/>
    </location>
</feature>
<reference evidence="3" key="1">
    <citation type="submission" date="2016-10" db="EMBL/GenBank/DDBJ databases">
        <authorList>
            <person name="Varghese N."/>
            <person name="Submissions S."/>
        </authorList>
    </citation>
    <scope>NUCLEOTIDE SEQUENCE [LARGE SCALE GENOMIC DNA]</scope>
    <source>
        <strain evidence="3">XBD1002</strain>
    </source>
</reference>
<dbReference type="InterPro" id="IPR036869">
    <property type="entry name" value="J_dom_sf"/>
</dbReference>
<feature type="compositionally biased region" description="Basic and acidic residues" evidence="1">
    <location>
        <begin position="56"/>
        <end position="66"/>
    </location>
</feature>
<proteinExistence type="predicted"/>
<dbReference type="OrthoDB" id="361197at2"/>
<feature type="compositionally biased region" description="Low complexity" evidence="1">
    <location>
        <begin position="35"/>
        <end position="45"/>
    </location>
</feature>
<name>A0A1I3KBJ6_9SPIR</name>
<dbReference type="AlphaFoldDB" id="A0A1I3KBJ6"/>
<evidence type="ECO:0000313" key="2">
    <source>
        <dbReference type="EMBL" id="SFI69575.1"/>
    </source>
</evidence>
<dbReference type="Gene3D" id="1.10.287.110">
    <property type="entry name" value="DnaJ domain"/>
    <property type="match status" value="1"/>
</dbReference>
<evidence type="ECO:0000313" key="3">
    <source>
        <dbReference type="Proteomes" id="UP000182737"/>
    </source>
</evidence>
<organism evidence="2 3">
    <name type="scientific">Treponema bryantii</name>
    <dbReference type="NCBI Taxonomy" id="163"/>
    <lineage>
        <taxon>Bacteria</taxon>
        <taxon>Pseudomonadati</taxon>
        <taxon>Spirochaetota</taxon>
        <taxon>Spirochaetia</taxon>
        <taxon>Spirochaetales</taxon>
        <taxon>Treponemataceae</taxon>
        <taxon>Treponema</taxon>
    </lineage>
</organism>
<dbReference type="RefSeq" id="WP_074931280.1">
    <property type="nucleotide sequence ID" value="NZ_FORI01000004.1"/>
</dbReference>
<evidence type="ECO:0008006" key="4">
    <source>
        <dbReference type="Google" id="ProtNLM"/>
    </source>
</evidence>
<dbReference type="Proteomes" id="UP000182737">
    <property type="component" value="Unassembled WGS sequence"/>
</dbReference>
<accession>A0A1I3KBJ6</accession>
<protein>
    <recommendedName>
        <fullName evidence="4">J domain-containing protein</fullName>
    </recommendedName>
</protein>
<sequence length="159" mass="18193">MPDMYDKLGEMLNEALESGKIPQDKKHETEEESVVEPVETTGSSSDFIKNTQKSTENNKKSAKNDSKTAFATGQVIKLHKYTYNMQFPPQIQNALTTLDIVYPFTQKDILTAYHKKLKETHPDTKNTIHNSNSVNNFRQLSIDEIKNSYQILCDFFGIK</sequence>
<feature type="region of interest" description="Disordered" evidence="1">
    <location>
        <begin position="15"/>
        <end position="66"/>
    </location>
</feature>
<evidence type="ECO:0000256" key="1">
    <source>
        <dbReference type="SAM" id="MobiDB-lite"/>
    </source>
</evidence>